<proteinExistence type="predicted"/>
<feature type="coiled-coil region" evidence="1">
    <location>
        <begin position="310"/>
        <end position="340"/>
    </location>
</feature>
<sequence>MDELGKELDKAKTEIKKLKAECQIEEELSDSLKKSRNEQLLKFQEAKQLIAEQVQELNAKSEELSEGRHMLEGLKSSLHEKELSIRQLNSAKEKLSTNCREKLHTLEGENRKLVLALDEALGEKKDLQQNISASNIQCGGVKKLLLVSEKKCVEAEQKAQTPKELRIRDDVILKLEEDNKSIQDQLKWKTEQFIHLEEAHKRLREQFRLSEAAWERDKSAMHEEIVLLQTRLDSQTRISNSLHNQLEMCNQALAHQESRRKLLEVQLSEFKLRCKNEFLEDKMKIESLTAHRDEEIAELRISLGNKETLFRELKLRVVHLEQENQELVESLKELGESQRNTGTASLVTKLHNKLKCLEQVHCACSRNLKARESEWRSQMEEMNSNITSYKSELKSKEKEIQEHHMDLENFHSTVDVLNEEISILLMVLKLEFSEAYCKLLNELRLCSKEKDDKISFLVEQLEMNNGALNNAQLHLEQEHEKVATLLKRIESLEFMDQQVTHLIKELENHKTMLRESSECQLRLKQQVLQMENALKFDRREILDTLEKAESELAEKIHDGNQLEVELQNFKSTAESMKNCLGENEIPLEQQKECILSIDKKVQENPNLSLVTEQATISEREALEALVEERDHFLRICEEKDSYIDTLHKDISWLMEDSIRRELEVEVCTKLDAEKAFKKEEERLLKALNEKEQTVLVMSMEEDLISTVNSYFSEITEIQIETSAILETLNNVEHQRKLEIEEKNKVIAELEKELKAQKAETEKLMSSMMVLIKELDLENGVLHRDIKKLSEEKENILIHIEEFNDHLSEISCEDAKLMKSFEQLQSCEEETEQVVEARVSVEFHASAKKNANSTFSPMTTNIEVDADERSPLKELNK</sequence>
<evidence type="ECO:0000256" key="1">
    <source>
        <dbReference type="SAM" id="Coils"/>
    </source>
</evidence>
<feature type="region of interest" description="Disordered" evidence="2">
    <location>
        <begin position="849"/>
        <end position="876"/>
    </location>
</feature>
<feature type="coiled-coil region" evidence="1">
    <location>
        <begin position="458"/>
        <end position="488"/>
    </location>
</feature>
<feature type="coiled-coil region" evidence="1">
    <location>
        <begin position="365"/>
        <end position="406"/>
    </location>
</feature>
<keyword evidence="4" id="KW-1185">Reference proteome</keyword>
<organism evidence="3 4">
    <name type="scientific">Acer yangbiense</name>
    <dbReference type="NCBI Taxonomy" id="1000413"/>
    <lineage>
        <taxon>Eukaryota</taxon>
        <taxon>Viridiplantae</taxon>
        <taxon>Streptophyta</taxon>
        <taxon>Embryophyta</taxon>
        <taxon>Tracheophyta</taxon>
        <taxon>Spermatophyta</taxon>
        <taxon>Magnoliopsida</taxon>
        <taxon>eudicotyledons</taxon>
        <taxon>Gunneridae</taxon>
        <taxon>Pentapetalae</taxon>
        <taxon>rosids</taxon>
        <taxon>malvids</taxon>
        <taxon>Sapindales</taxon>
        <taxon>Sapindaceae</taxon>
        <taxon>Hippocastanoideae</taxon>
        <taxon>Acereae</taxon>
        <taxon>Acer</taxon>
    </lineage>
</organism>
<dbReference type="InterPro" id="IPR040262">
    <property type="entry name" value="At4g38062-like"/>
</dbReference>
<name>A0A5C7HAW4_9ROSI</name>
<keyword evidence="1" id="KW-0175">Coiled coil</keyword>
<protein>
    <submittedName>
        <fullName evidence="3">Uncharacterized protein</fullName>
    </submittedName>
</protein>
<feature type="coiled-coil region" evidence="1">
    <location>
        <begin position="538"/>
        <end position="565"/>
    </location>
</feature>
<evidence type="ECO:0000313" key="4">
    <source>
        <dbReference type="Proteomes" id="UP000323000"/>
    </source>
</evidence>
<accession>A0A5C7HAW4</accession>
<dbReference type="PANTHER" id="PTHR45287">
    <property type="entry name" value="OS03G0691500 PROTEIN"/>
    <property type="match status" value="1"/>
</dbReference>
<comment type="caution">
    <text evidence="3">The sequence shown here is derived from an EMBL/GenBank/DDBJ whole genome shotgun (WGS) entry which is preliminary data.</text>
</comment>
<reference evidence="4" key="1">
    <citation type="journal article" date="2019" name="Gigascience">
        <title>De novo genome assembly of the endangered Acer yangbiense, a plant species with extremely small populations endemic to Yunnan Province, China.</title>
        <authorList>
            <person name="Yang J."/>
            <person name="Wariss H.M."/>
            <person name="Tao L."/>
            <person name="Zhang R."/>
            <person name="Yun Q."/>
            <person name="Hollingsworth P."/>
            <person name="Dao Z."/>
            <person name="Luo G."/>
            <person name="Guo H."/>
            <person name="Ma Y."/>
            <person name="Sun W."/>
        </authorList>
    </citation>
    <scope>NUCLEOTIDE SEQUENCE [LARGE SCALE GENOMIC DNA]</scope>
    <source>
        <strain evidence="4">cv. Malutang</strain>
    </source>
</reference>
<dbReference type="EMBL" id="VAHF01000009">
    <property type="protein sequence ID" value="TXG54017.1"/>
    <property type="molecule type" value="Genomic_DNA"/>
</dbReference>
<dbReference type="Proteomes" id="UP000323000">
    <property type="component" value="Chromosome 9"/>
</dbReference>
<evidence type="ECO:0000313" key="3">
    <source>
        <dbReference type="EMBL" id="TXG54017.1"/>
    </source>
</evidence>
<feature type="coiled-coil region" evidence="1">
    <location>
        <begin position="730"/>
        <end position="805"/>
    </location>
</feature>
<feature type="compositionally biased region" description="Polar residues" evidence="2">
    <location>
        <begin position="849"/>
        <end position="861"/>
    </location>
</feature>
<feature type="coiled-coil region" evidence="1">
    <location>
        <begin position="1"/>
        <end position="137"/>
    </location>
</feature>
<dbReference type="OrthoDB" id="685795at2759"/>
<evidence type="ECO:0000256" key="2">
    <source>
        <dbReference type="SAM" id="MobiDB-lite"/>
    </source>
</evidence>
<dbReference type="AlphaFoldDB" id="A0A5C7HAW4"/>
<feature type="compositionally biased region" description="Basic and acidic residues" evidence="2">
    <location>
        <begin position="866"/>
        <end position="876"/>
    </location>
</feature>
<gene>
    <name evidence="3" type="ORF">EZV62_019273</name>
</gene>
<dbReference type="PANTHER" id="PTHR45287:SF3">
    <property type="entry name" value="PROTEIN, PUTATIVE-RELATED"/>
    <property type="match status" value="1"/>
</dbReference>